<dbReference type="STRING" id="411463.EUBVEN_02444"/>
<dbReference type="HOGENOM" id="CLU_067890_1_0_9"/>
<reference evidence="1 2" key="1">
    <citation type="submission" date="2007-03" db="EMBL/GenBank/DDBJ databases">
        <authorList>
            <person name="Fulton L."/>
            <person name="Clifton S."/>
            <person name="Fulton B."/>
            <person name="Xu J."/>
            <person name="Minx P."/>
            <person name="Pepin K.H."/>
            <person name="Johnson M."/>
            <person name="Thiruvilangam P."/>
            <person name="Bhonagiri V."/>
            <person name="Nash W.E."/>
            <person name="Mardis E.R."/>
            <person name="Wilson R.K."/>
        </authorList>
    </citation>
    <scope>NUCLEOTIDE SEQUENCE [LARGE SCALE GENOMIC DNA]</scope>
    <source>
        <strain evidence="1 2">ATCC 27560</strain>
    </source>
</reference>
<comment type="caution">
    <text evidence="1">The sequence shown here is derived from an EMBL/GenBank/DDBJ whole genome shotgun (WGS) entry which is preliminary data.</text>
</comment>
<dbReference type="AlphaFoldDB" id="A5Z9P8"/>
<name>A5Z9P8_9FIRM</name>
<dbReference type="InterPro" id="IPR024747">
    <property type="entry name" value="Pyridox_Oxase-rel"/>
</dbReference>
<accession>A5Z9P8</accession>
<dbReference type="SUPFAM" id="SSF50475">
    <property type="entry name" value="FMN-binding split barrel"/>
    <property type="match status" value="1"/>
</dbReference>
<dbReference type="EMBL" id="AAVL02000037">
    <property type="protein sequence ID" value="EDM50492.1"/>
    <property type="molecule type" value="Genomic_DNA"/>
</dbReference>
<sequence>MVARSISKYQQITINKNKKYKEDTMRRSDREIKDFDEIIEVINKCDVCRLAINDGDYPYIVPMNFGLNIEDGKVVLYFHCASEGKKLELLRKNNKVAFEMDCGHEFILNDEKMSCTMAYESVMGRGQIQFVEDEDKFAALKIIMKQYHSEDFEFGTKVIPVTTVFKMVVEEMTGKRRKNNTKRNNKKQD</sequence>
<proteinExistence type="predicted"/>
<dbReference type="PANTHER" id="PTHR34071:SF2">
    <property type="entry name" value="FLAVIN-NUCLEOTIDE-BINDING PROTEIN"/>
    <property type="match status" value="1"/>
</dbReference>
<dbReference type="Pfam" id="PF12900">
    <property type="entry name" value="Pyridox_ox_2"/>
    <property type="match status" value="1"/>
</dbReference>
<dbReference type="InterPro" id="IPR012349">
    <property type="entry name" value="Split_barrel_FMN-bd"/>
</dbReference>
<dbReference type="Proteomes" id="UP000006000">
    <property type="component" value="Unassembled WGS sequence"/>
</dbReference>
<evidence type="ECO:0000313" key="2">
    <source>
        <dbReference type="Proteomes" id="UP000006000"/>
    </source>
</evidence>
<dbReference type="eggNOG" id="COG3467">
    <property type="taxonomic scope" value="Bacteria"/>
</dbReference>
<protein>
    <submittedName>
        <fullName evidence="1">Pyridoxamine 5'-phosphate oxidase family protein</fullName>
    </submittedName>
</protein>
<organism evidence="1 2">
    <name type="scientific">Eubacterium ventriosum ATCC 27560</name>
    <dbReference type="NCBI Taxonomy" id="411463"/>
    <lineage>
        <taxon>Bacteria</taxon>
        <taxon>Bacillati</taxon>
        <taxon>Bacillota</taxon>
        <taxon>Clostridia</taxon>
        <taxon>Eubacteriales</taxon>
        <taxon>Eubacteriaceae</taxon>
        <taxon>Eubacterium</taxon>
    </lineage>
</organism>
<reference evidence="1 2" key="2">
    <citation type="submission" date="2007-04" db="EMBL/GenBank/DDBJ databases">
        <title>Draft genome sequence of Eubacterium ventriosum (ATCC 27560).</title>
        <authorList>
            <person name="Sudarsanam P."/>
            <person name="Ley R."/>
            <person name="Guruge J."/>
            <person name="Turnbaugh P.J."/>
            <person name="Mahowald M."/>
            <person name="Liep D."/>
            <person name="Gordon J."/>
        </authorList>
    </citation>
    <scope>NUCLEOTIDE SEQUENCE [LARGE SCALE GENOMIC DNA]</scope>
    <source>
        <strain evidence="1 2">ATCC 27560</strain>
    </source>
</reference>
<gene>
    <name evidence="1" type="ORF">EUBVEN_02444</name>
</gene>
<dbReference type="Gene3D" id="2.30.110.10">
    <property type="entry name" value="Electron Transport, Fmn-binding Protein, Chain A"/>
    <property type="match status" value="1"/>
</dbReference>
<dbReference type="PANTHER" id="PTHR34071">
    <property type="entry name" value="5-NITROIMIDAZOLE ANTIBIOTICS RESISTANCE PROTEIN, NIMA-FAMILY-RELATED PROTEIN-RELATED"/>
    <property type="match status" value="1"/>
</dbReference>
<evidence type="ECO:0000313" key="1">
    <source>
        <dbReference type="EMBL" id="EDM50492.1"/>
    </source>
</evidence>